<reference evidence="8" key="1">
    <citation type="submission" date="2018-07" db="EMBL/GenBank/DDBJ databases">
        <authorList>
            <person name="Quirk P.G."/>
            <person name="Krulwich T.A."/>
        </authorList>
    </citation>
    <scope>NUCLEOTIDE SEQUENCE</scope>
</reference>
<organism evidence="8">
    <name type="scientific">metagenome</name>
    <dbReference type="NCBI Taxonomy" id="256318"/>
    <lineage>
        <taxon>unclassified sequences</taxon>
        <taxon>metagenomes</taxon>
    </lineage>
</organism>
<dbReference type="SFLD" id="SFLDS00029">
    <property type="entry name" value="Radical_SAM"/>
    <property type="match status" value="1"/>
</dbReference>
<dbReference type="PANTHER" id="PTHR43409">
    <property type="entry name" value="ANAEROBIC MAGNESIUM-PROTOPORPHYRIN IX MONOMETHYL ESTER CYCLASE-RELATED"/>
    <property type="match status" value="1"/>
</dbReference>
<dbReference type="Pfam" id="PF02310">
    <property type="entry name" value="B12-binding"/>
    <property type="match status" value="1"/>
</dbReference>
<protein>
    <submittedName>
        <fullName evidence="8">Hopanoid C-2 methylase</fullName>
        <ecNumber evidence="8">2.1.1.-</ecNumber>
    </submittedName>
</protein>
<dbReference type="InterPro" id="IPR058240">
    <property type="entry name" value="rSAM_sf"/>
</dbReference>
<dbReference type="InterPro" id="IPR006638">
    <property type="entry name" value="Elp3/MiaA/NifB-like_rSAM"/>
</dbReference>
<dbReference type="SFLD" id="SFLDG01082">
    <property type="entry name" value="B12-binding_domain_containing"/>
    <property type="match status" value="1"/>
</dbReference>
<evidence type="ECO:0000256" key="1">
    <source>
        <dbReference type="ARBA" id="ARBA00001966"/>
    </source>
</evidence>
<feature type="region of interest" description="Disordered" evidence="6">
    <location>
        <begin position="521"/>
        <end position="540"/>
    </location>
</feature>
<evidence type="ECO:0000256" key="5">
    <source>
        <dbReference type="ARBA" id="ARBA00023014"/>
    </source>
</evidence>
<dbReference type="Gene3D" id="3.80.30.20">
    <property type="entry name" value="tm_1862 like domain"/>
    <property type="match status" value="1"/>
</dbReference>
<feature type="domain" description="Radical SAM core" evidence="7">
    <location>
        <begin position="176"/>
        <end position="409"/>
    </location>
</feature>
<keyword evidence="4" id="KW-0408">Iron</keyword>
<dbReference type="GO" id="GO:0031419">
    <property type="term" value="F:cobalamin binding"/>
    <property type="evidence" value="ECO:0007669"/>
    <property type="project" value="InterPro"/>
</dbReference>
<dbReference type="Pfam" id="PF04055">
    <property type="entry name" value="Radical_SAM"/>
    <property type="match status" value="1"/>
</dbReference>
<dbReference type="GO" id="GO:0032259">
    <property type="term" value="P:methylation"/>
    <property type="evidence" value="ECO:0007669"/>
    <property type="project" value="UniProtKB-KW"/>
</dbReference>
<dbReference type="CDD" id="cd01335">
    <property type="entry name" value="Radical_SAM"/>
    <property type="match status" value="1"/>
</dbReference>
<dbReference type="Pfam" id="PF13282">
    <property type="entry name" value="DUF4070"/>
    <property type="match status" value="1"/>
</dbReference>
<dbReference type="GO" id="GO:0051539">
    <property type="term" value="F:4 iron, 4 sulfur cluster binding"/>
    <property type="evidence" value="ECO:0007669"/>
    <property type="project" value="UniProtKB-KW"/>
</dbReference>
<gene>
    <name evidence="8" type="primary">hpnP</name>
    <name evidence="8" type="ORF">DF3PB_1200003</name>
</gene>
<dbReference type="EMBL" id="UIDG01000025">
    <property type="protein sequence ID" value="SUS04174.1"/>
    <property type="molecule type" value="Genomic_DNA"/>
</dbReference>
<evidence type="ECO:0000313" key="8">
    <source>
        <dbReference type="EMBL" id="SUS04174.1"/>
    </source>
</evidence>
<dbReference type="InterPro" id="IPR025274">
    <property type="entry name" value="DUF4070"/>
</dbReference>
<dbReference type="SFLD" id="SFLDF00303">
    <property type="entry name" value="hopanoid_C2-methyltransferase"/>
    <property type="match status" value="1"/>
</dbReference>
<keyword evidence="8" id="KW-0489">Methyltransferase</keyword>
<evidence type="ECO:0000256" key="3">
    <source>
        <dbReference type="ARBA" id="ARBA00022723"/>
    </source>
</evidence>
<dbReference type="GO" id="GO:0008168">
    <property type="term" value="F:methyltransferase activity"/>
    <property type="evidence" value="ECO:0007669"/>
    <property type="project" value="UniProtKB-KW"/>
</dbReference>
<keyword evidence="3" id="KW-0479">Metal-binding</keyword>
<keyword evidence="8" id="KW-0808">Transferase</keyword>
<dbReference type="SMART" id="SM00729">
    <property type="entry name" value="Elp3"/>
    <property type="match status" value="1"/>
</dbReference>
<dbReference type="InterPro" id="IPR034530">
    <property type="entry name" value="HpnP-like"/>
</dbReference>
<dbReference type="SUPFAM" id="SSF102114">
    <property type="entry name" value="Radical SAM enzymes"/>
    <property type="match status" value="1"/>
</dbReference>
<dbReference type="GO" id="GO:0046872">
    <property type="term" value="F:metal ion binding"/>
    <property type="evidence" value="ECO:0007669"/>
    <property type="project" value="UniProtKB-KW"/>
</dbReference>
<dbReference type="EC" id="2.1.1.-" evidence="8"/>
<dbReference type="PROSITE" id="PS51918">
    <property type="entry name" value="RADICAL_SAM"/>
    <property type="match status" value="1"/>
</dbReference>
<evidence type="ECO:0000256" key="6">
    <source>
        <dbReference type="SAM" id="MobiDB-lite"/>
    </source>
</evidence>
<evidence type="ECO:0000256" key="4">
    <source>
        <dbReference type="ARBA" id="ARBA00023004"/>
    </source>
</evidence>
<name>A0A380T8G9_9ZZZZ</name>
<keyword evidence="2" id="KW-0949">S-adenosyl-L-methionine</keyword>
<evidence type="ECO:0000256" key="2">
    <source>
        <dbReference type="ARBA" id="ARBA00022691"/>
    </source>
</evidence>
<dbReference type="SFLD" id="SFLDG01123">
    <property type="entry name" value="methyltransferase_(Class_B)"/>
    <property type="match status" value="1"/>
</dbReference>
<dbReference type="PANTHER" id="PTHR43409:SF9">
    <property type="entry name" value="BLR2995 PROTEIN"/>
    <property type="match status" value="1"/>
</dbReference>
<dbReference type="InterPro" id="IPR007197">
    <property type="entry name" value="rSAM"/>
</dbReference>
<accession>A0A380T8G9</accession>
<dbReference type="InterPro" id="IPR006158">
    <property type="entry name" value="Cobalamin-bd"/>
</dbReference>
<dbReference type="InterPro" id="IPR023404">
    <property type="entry name" value="rSAM_horseshoe"/>
</dbReference>
<dbReference type="InterPro" id="IPR051198">
    <property type="entry name" value="BchE-like"/>
</dbReference>
<comment type="cofactor">
    <cofactor evidence="1">
        <name>[4Fe-4S] cluster</name>
        <dbReference type="ChEBI" id="CHEBI:49883"/>
    </cofactor>
</comment>
<sequence length="540" mass="60555">MRYPAAIRHERRILCVFPAYSPSFGTFSHAYPLMHRVSAFMPPQGLLVIAAYLPERWQVRFIDENLGPARAADFAWADAVLVTGMHIQAAQIRAIGARARAAGKVTVLGGPSASAMPESYPEFDYLHIGEIGCATDRLIERLDSSIAPTAGQVRLTTETRLPLTAFPQPAYHLIPLDRYFIGSVQFSSGCPFTCEFCDIPGLYGRVPRMKTPEQVTAELDAMLAQARPPAVYFVDDNFIANRKATRELLPHLITWQKRNGYPLRFACEATLNLAKEPELLAMMREAHFITVFAGIETPEIEMLDRMGKKQNVRVPILDAVATLNSYGIEVVSGIIQGLDGETAESGQRLLEFVEHSRIPMLTINLLQALPGTPLWTRLERENRIDLDPALESNVRFTRPYAEVVATWKHCIAETYEPERLFGRFIHQINATYPNRIKAPARGQLTLQNLHRGLTLALNLALRVGVLADYRRVFWRAVWHALRQGQIESAFNMGLVAHHLITFTREAVRGEQKASFYQAHAHDEADEETPVVFSEAATSQS</sequence>
<dbReference type="InterPro" id="IPR034466">
    <property type="entry name" value="Methyltransferase_Class_B"/>
</dbReference>
<dbReference type="AlphaFoldDB" id="A0A380T8G9"/>
<keyword evidence="5" id="KW-0411">Iron-sulfur</keyword>
<evidence type="ECO:0000259" key="7">
    <source>
        <dbReference type="PROSITE" id="PS51918"/>
    </source>
</evidence>
<dbReference type="Gene3D" id="3.40.50.280">
    <property type="entry name" value="Cobalamin-binding domain"/>
    <property type="match status" value="1"/>
</dbReference>
<proteinExistence type="predicted"/>
<dbReference type="GO" id="GO:0005829">
    <property type="term" value="C:cytosol"/>
    <property type="evidence" value="ECO:0007669"/>
    <property type="project" value="TreeGrafter"/>
</dbReference>